<evidence type="ECO:0000259" key="7">
    <source>
        <dbReference type="Pfam" id="PF02108"/>
    </source>
</evidence>
<gene>
    <name evidence="8" type="ORF">HGI30_12420</name>
</gene>
<dbReference type="AlphaFoldDB" id="A0A6H2GYU4"/>
<sequence length="284" mass="31524">MTSLSNLIKSSYVRPKGGIQPLDRFYVRAGLSAPLPTGDGEAGEALLPQPTLDEATDRLRRQVLDDARSVADDTIADAARKSAEVLDQAQRELDEWWHARRADDDRLVEEVRAAAYEAGFQSGRDEAEKQLREEWEQRIQEASSILESSYAMREQIIQEAEPFLIELSCAIAEKLVGRQLTLEPDWAAELVKKALSRRKEHGVIVLCVAPAQLAAVQAARDELELSIDSQAELQILPDASVKDHGCVIRSAFGSIDARIDTQLAEIKRELVQLAQQRESQEAAS</sequence>
<dbReference type="PANTHER" id="PTHR34982">
    <property type="entry name" value="YOP PROTEINS TRANSLOCATION PROTEIN L"/>
    <property type="match status" value="1"/>
</dbReference>
<dbReference type="GO" id="GO:0015031">
    <property type="term" value="P:protein transport"/>
    <property type="evidence" value="ECO:0007669"/>
    <property type="project" value="UniProtKB-KW"/>
</dbReference>
<dbReference type="GO" id="GO:0005829">
    <property type="term" value="C:cytosol"/>
    <property type="evidence" value="ECO:0007669"/>
    <property type="project" value="TreeGrafter"/>
</dbReference>
<dbReference type="InterPro" id="IPR018035">
    <property type="entry name" value="Flagellar_FliH/T3SS_HrpE"/>
</dbReference>
<comment type="similarity">
    <text evidence="2">Belongs to the FliH family.</text>
</comment>
<accession>A0A6H2GYU4</accession>
<keyword evidence="8" id="KW-0966">Cell projection</keyword>
<keyword evidence="9" id="KW-1185">Reference proteome</keyword>
<evidence type="ECO:0000256" key="2">
    <source>
        <dbReference type="ARBA" id="ARBA00006602"/>
    </source>
</evidence>
<keyword evidence="4" id="KW-1005">Bacterial flagellum biogenesis</keyword>
<organism evidence="8 9">
    <name type="scientific">Paenibacillus albicereus</name>
    <dbReference type="NCBI Taxonomy" id="2726185"/>
    <lineage>
        <taxon>Bacteria</taxon>
        <taxon>Bacillati</taxon>
        <taxon>Bacillota</taxon>
        <taxon>Bacilli</taxon>
        <taxon>Bacillales</taxon>
        <taxon>Paenibacillaceae</taxon>
        <taxon>Paenibacillus</taxon>
    </lineage>
</organism>
<evidence type="ECO:0000256" key="3">
    <source>
        <dbReference type="ARBA" id="ARBA00022448"/>
    </source>
</evidence>
<comment type="function">
    <text evidence="1">Needed for flagellar regrowth and assembly.</text>
</comment>
<keyword evidence="3" id="KW-0813">Transport</keyword>
<dbReference type="Proteomes" id="UP000502136">
    <property type="component" value="Chromosome"/>
</dbReference>
<keyword evidence="8" id="KW-0282">Flagellum</keyword>
<dbReference type="Pfam" id="PF02108">
    <property type="entry name" value="FliH"/>
    <property type="match status" value="1"/>
</dbReference>
<dbReference type="InterPro" id="IPR051472">
    <property type="entry name" value="T3SS_Stator/FliH"/>
</dbReference>
<evidence type="ECO:0000256" key="5">
    <source>
        <dbReference type="ARBA" id="ARBA00022927"/>
    </source>
</evidence>
<evidence type="ECO:0000256" key="6">
    <source>
        <dbReference type="ARBA" id="ARBA00023225"/>
    </source>
</evidence>
<dbReference type="EMBL" id="CP051428">
    <property type="protein sequence ID" value="QJC52288.1"/>
    <property type="molecule type" value="Genomic_DNA"/>
</dbReference>
<feature type="domain" description="Flagellar assembly protein FliH/Type III secretion system HrpE" evidence="7">
    <location>
        <begin position="137"/>
        <end position="265"/>
    </location>
</feature>
<protein>
    <submittedName>
        <fullName evidence="8">Flagellar assembly protein FliH</fullName>
    </submittedName>
</protein>
<keyword evidence="8" id="KW-0969">Cilium</keyword>
<dbReference type="PANTHER" id="PTHR34982:SF1">
    <property type="entry name" value="FLAGELLAR ASSEMBLY PROTEIN FLIH"/>
    <property type="match status" value="1"/>
</dbReference>
<evidence type="ECO:0000313" key="9">
    <source>
        <dbReference type="Proteomes" id="UP000502136"/>
    </source>
</evidence>
<proteinExistence type="inferred from homology"/>
<reference evidence="8 9" key="1">
    <citation type="submission" date="2020-04" db="EMBL/GenBank/DDBJ databases">
        <title>Novel Paenibacillus strain UniB2 isolated from commercial digestive syrup.</title>
        <authorList>
            <person name="Thorat V."/>
            <person name="Kirdat K."/>
            <person name="Tiwarekar B."/>
            <person name="Yadav A."/>
        </authorList>
    </citation>
    <scope>NUCLEOTIDE SEQUENCE [LARGE SCALE GENOMIC DNA]</scope>
    <source>
        <strain evidence="8 9">UniB2</strain>
    </source>
</reference>
<keyword evidence="6" id="KW-1006">Bacterial flagellum protein export</keyword>
<evidence type="ECO:0000256" key="1">
    <source>
        <dbReference type="ARBA" id="ARBA00003041"/>
    </source>
</evidence>
<dbReference type="KEGG" id="palr:HGI30_12420"/>
<dbReference type="GO" id="GO:0044781">
    <property type="term" value="P:bacterial-type flagellum organization"/>
    <property type="evidence" value="ECO:0007669"/>
    <property type="project" value="UniProtKB-KW"/>
</dbReference>
<evidence type="ECO:0000256" key="4">
    <source>
        <dbReference type="ARBA" id="ARBA00022795"/>
    </source>
</evidence>
<evidence type="ECO:0000313" key="8">
    <source>
        <dbReference type="EMBL" id="QJC52288.1"/>
    </source>
</evidence>
<keyword evidence="5" id="KW-0653">Protein transport</keyword>
<name>A0A6H2GYU4_9BACL</name>